<dbReference type="InterPro" id="IPR001279">
    <property type="entry name" value="Metallo-B-lactamas"/>
</dbReference>
<proteinExistence type="predicted"/>
<feature type="domain" description="Metallo-beta-lactamase" evidence="4">
    <location>
        <begin position="9"/>
        <end position="214"/>
    </location>
</feature>
<name>A0ABV5VY19_9BACL</name>
<sequence length="242" mass="26613">MNLLGNTMTIHPAVIRNVDSYVLVDTGTPGSDEDIRELIRQAGIEPSQLHSIIVTHQDIDHIGSLPHFLADHDGTLDVYAHEDDKPYIDGERAFIKGSPEVVRAILQPLPEGRRREFEDAFSPSTPPNVNRVVVDGELLPFGGGLRVIHTPGHTPGHISLYHEPSRTLIAGDAMVVHNGELLGPNPQNTPDMETAIQSLQKFKNFDVRSVVCYHGGLFEGDLHGRINELTAAYRASISTEKK</sequence>
<evidence type="ECO:0000313" key="5">
    <source>
        <dbReference type="EMBL" id="MFB9753148.1"/>
    </source>
</evidence>
<dbReference type="PANTHER" id="PTHR42951">
    <property type="entry name" value="METALLO-BETA-LACTAMASE DOMAIN-CONTAINING"/>
    <property type="match status" value="1"/>
</dbReference>
<dbReference type="Proteomes" id="UP001589619">
    <property type="component" value="Unassembled WGS sequence"/>
</dbReference>
<dbReference type="EMBL" id="JBHMAG010000012">
    <property type="protein sequence ID" value="MFB9753148.1"/>
    <property type="molecule type" value="Genomic_DNA"/>
</dbReference>
<gene>
    <name evidence="5" type="ORF">ACFFNY_16400</name>
</gene>
<comment type="catalytic activity">
    <reaction evidence="1">
        <text>3',5'-cyclic CMP + H2O = CMP + H(+)</text>
        <dbReference type="Rhea" id="RHEA:72675"/>
        <dbReference type="ChEBI" id="CHEBI:15377"/>
        <dbReference type="ChEBI" id="CHEBI:15378"/>
        <dbReference type="ChEBI" id="CHEBI:58003"/>
        <dbReference type="ChEBI" id="CHEBI:60377"/>
    </reaction>
    <physiologicalReaction direction="left-to-right" evidence="1">
        <dbReference type="Rhea" id="RHEA:72676"/>
    </physiologicalReaction>
</comment>
<reference evidence="5 6" key="1">
    <citation type="submission" date="2024-09" db="EMBL/GenBank/DDBJ databases">
        <authorList>
            <person name="Sun Q."/>
            <person name="Mori K."/>
        </authorList>
    </citation>
    <scope>NUCLEOTIDE SEQUENCE [LARGE SCALE GENOMIC DNA]</scope>
    <source>
        <strain evidence="5 6">JCM 12520</strain>
    </source>
</reference>
<accession>A0ABV5VY19</accession>
<keyword evidence="6" id="KW-1185">Reference proteome</keyword>
<evidence type="ECO:0000256" key="1">
    <source>
        <dbReference type="ARBA" id="ARBA00034221"/>
    </source>
</evidence>
<comment type="caution">
    <text evidence="5">The sequence shown here is derived from an EMBL/GenBank/DDBJ whole genome shotgun (WGS) entry which is preliminary data.</text>
</comment>
<dbReference type="InterPro" id="IPR036866">
    <property type="entry name" value="RibonucZ/Hydroxyglut_hydro"/>
</dbReference>
<dbReference type="CDD" id="cd07721">
    <property type="entry name" value="yflN-like_MBL-fold"/>
    <property type="match status" value="1"/>
</dbReference>
<comment type="catalytic activity">
    <reaction evidence="3">
        <text>3',5'-cyclic UMP + H2O = UMP + H(+)</text>
        <dbReference type="Rhea" id="RHEA:70575"/>
        <dbReference type="ChEBI" id="CHEBI:15377"/>
        <dbReference type="ChEBI" id="CHEBI:15378"/>
        <dbReference type="ChEBI" id="CHEBI:57865"/>
        <dbReference type="ChEBI" id="CHEBI:184387"/>
    </reaction>
    <physiologicalReaction direction="left-to-right" evidence="3">
        <dbReference type="Rhea" id="RHEA:70576"/>
    </physiologicalReaction>
</comment>
<dbReference type="Gene3D" id="3.60.15.10">
    <property type="entry name" value="Ribonuclease Z/Hydroxyacylglutathione hydrolase-like"/>
    <property type="match status" value="1"/>
</dbReference>
<dbReference type="SUPFAM" id="SSF56281">
    <property type="entry name" value="Metallo-hydrolase/oxidoreductase"/>
    <property type="match status" value="1"/>
</dbReference>
<evidence type="ECO:0000313" key="6">
    <source>
        <dbReference type="Proteomes" id="UP001589619"/>
    </source>
</evidence>
<dbReference type="InterPro" id="IPR050855">
    <property type="entry name" value="NDM-1-like"/>
</dbReference>
<comment type="function">
    <text evidence="2">Counteracts the endogenous Pycsar antiviral defense system. Phosphodiesterase that enables metal-dependent hydrolysis of host cyclic nucleotide Pycsar defense signals such as cCMP and cUMP.</text>
</comment>
<dbReference type="SMART" id="SM00849">
    <property type="entry name" value="Lactamase_B"/>
    <property type="match status" value="1"/>
</dbReference>
<evidence type="ECO:0000256" key="3">
    <source>
        <dbReference type="ARBA" id="ARBA00048505"/>
    </source>
</evidence>
<evidence type="ECO:0000259" key="4">
    <source>
        <dbReference type="SMART" id="SM00849"/>
    </source>
</evidence>
<protein>
    <submittedName>
        <fullName evidence="5">MBL fold metallo-hydrolase</fullName>
    </submittedName>
</protein>
<dbReference type="PANTHER" id="PTHR42951:SF15">
    <property type="entry name" value="METALLO-BETA-LACTAMASE SUPERFAMILY PROTEIN"/>
    <property type="match status" value="1"/>
</dbReference>
<evidence type="ECO:0000256" key="2">
    <source>
        <dbReference type="ARBA" id="ARBA00034301"/>
    </source>
</evidence>
<organism evidence="5 6">
    <name type="scientific">Paenibacillus hodogayensis</name>
    <dbReference type="NCBI Taxonomy" id="279208"/>
    <lineage>
        <taxon>Bacteria</taxon>
        <taxon>Bacillati</taxon>
        <taxon>Bacillota</taxon>
        <taxon>Bacilli</taxon>
        <taxon>Bacillales</taxon>
        <taxon>Paenibacillaceae</taxon>
        <taxon>Paenibacillus</taxon>
    </lineage>
</organism>
<dbReference type="Pfam" id="PF00753">
    <property type="entry name" value="Lactamase_B"/>
    <property type="match status" value="1"/>
</dbReference>